<dbReference type="PANTHER" id="PTHR30469:SF11">
    <property type="entry name" value="BLL4320 PROTEIN"/>
    <property type="match status" value="1"/>
</dbReference>
<protein>
    <recommendedName>
        <fullName evidence="9">Efflux RND transporter periplasmic adaptor subunit</fullName>
    </recommendedName>
</protein>
<feature type="compositionally biased region" description="Low complexity" evidence="2">
    <location>
        <begin position="395"/>
        <end position="440"/>
    </location>
</feature>
<name>A0ABP8L0W2_9BURK</name>
<dbReference type="Pfam" id="PF25917">
    <property type="entry name" value="BSH_RND"/>
    <property type="match status" value="1"/>
</dbReference>
<dbReference type="InterPro" id="IPR058792">
    <property type="entry name" value="Beta-barrel_RND_2"/>
</dbReference>
<dbReference type="Pfam" id="PF25989">
    <property type="entry name" value="YknX_C"/>
    <property type="match status" value="1"/>
</dbReference>
<feature type="domain" description="Multidrug resistance protein MdtA-like barrel-sandwich hybrid" evidence="4">
    <location>
        <begin position="94"/>
        <end position="215"/>
    </location>
</feature>
<dbReference type="InterPro" id="IPR006143">
    <property type="entry name" value="RND_pump_MFP"/>
</dbReference>
<dbReference type="InterPro" id="IPR058624">
    <property type="entry name" value="MdtA-like_HH"/>
</dbReference>
<sequence>MATRKTTLAIALSGLAVAALLGWWWQRPKSNPAPADAAAAATAARPGASVPGGAGGRPGGPAGNRPASVEVAAVRTMALRDEAEAVGSLRSRQSVVVRPEVSGRVTQLNFRDGERVRKGQTLLQLDDQLPRAQVQQAQAELSIAQANHKRNQELVAQGFISQRSVDESAANLEVAQAKLALAQATAARLRIVAPFDGVAGIRNINVGDYLKDGTDIVNIEDIEAMYVDFRLPERLQTRVARGQTARVTFDALPGARYEATVLAINPQIDADGRSVAVRACIDNRRAELRPGMFARVTAVFGERNNALVVPEEAVVPDAKQPFVWRVVEGNEPGSRVARKVPVVLGARVPGSVEVLQGLEAGQQVVTAGQQRLSRDGAPVRVVELGQSPGGAGMEAAPGKRLAGPAAAPAAPAPAASAPRAEAGGTQPPAPAAQAPAAPAPLRVADSGRAVAAPLGTHPCRLPVSAARSAL</sequence>
<dbReference type="Gene3D" id="2.40.420.20">
    <property type="match status" value="1"/>
</dbReference>
<feature type="compositionally biased region" description="Gly residues" evidence="2">
    <location>
        <begin position="50"/>
        <end position="62"/>
    </location>
</feature>
<feature type="region of interest" description="Disordered" evidence="2">
    <location>
        <begin position="383"/>
        <end position="440"/>
    </location>
</feature>
<dbReference type="RefSeq" id="WP_345061470.1">
    <property type="nucleotide sequence ID" value="NZ_BAABEX010000007.1"/>
</dbReference>
<accession>A0ABP8L0W2</accession>
<dbReference type="EMBL" id="BAABEX010000007">
    <property type="protein sequence ID" value="GAA4420581.1"/>
    <property type="molecule type" value="Genomic_DNA"/>
</dbReference>
<organism evidence="7 8">
    <name type="scientific">Acidovorax lacteus</name>
    <dbReference type="NCBI Taxonomy" id="1924988"/>
    <lineage>
        <taxon>Bacteria</taxon>
        <taxon>Pseudomonadati</taxon>
        <taxon>Pseudomonadota</taxon>
        <taxon>Betaproteobacteria</taxon>
        <taxon>Burkholderiales</taxon>
        <taxon>Comamonadaceae</taxon>
        <taxon>Acidovorax</taxon>
    </lineage>
</organism>
<dbReference type="NCBIfam" id="TIGR01730">
    <property type="entry name" value="RND_mfp"/>
    <property type="match status" value="1"/>
</dbReference>
<feature type="domain" description="YknX-like C-terminal permuted SH3-like" evidence="6">
    <location>
        <begin position="306"/>
        <end position="381"/>
    </location>
</feature>
<feature type="domain" description="CusB-like beta-barrel" evidence="5">
    <location>
        <begin position="227"/>
        <end position="297"/>
    </location>
</feature>
<evidence type="ECO:0000256" key="2">
    <source>
        <dbReference type="SAM" id="MobiDB-lite"/>
    </source>
</evidence>
<dbReference type="Gene3D" id="1.10.287.470">
    <property type="entry name" value="Helix hairpin bin"/>
    <property type="match status" value="1"/>
</dbReference>
<evidence type="ECO:0000259" key="5">
    <source>
        <dbReference type="Pfam" id="PF25954"/>
    </source>
</evidence>
<feature type="domain" description="Multidrug resistance protein MdtA-like alpha-helical hairpin" evidence="3">
    <location>
        <begin position="131"/>
        <end position="186"/>
    </location>
</feature>
<dbReference type="InterPro" id="IPR058637">
    <property type="entry name" value="YknX-like_C"/>
</dbReference>
<dbReference type="Proteomes" id="UP001501788">
    <property type="component" value="Unassembled WGS sequence"/>
</dbReference>
<evidence type="ECO:0000313" key="7">
    <source>
        <dbReference type="EMBL" id="GAA4420581.1"/>
    </source>
</evidence>
<dbReference type="Pfam" id="PF25954">
    <property type="entry name" value="Beta-barrel_RND_2"/>
    <property type="match status" value="1"/>
</dbReference>
<evidence type="ECO:0000313" key="8">
    <source>
        <dbReference type="Proteomes" id="UP001501788"/>
    </source>
</evidence>
<feature type="compositionally biased region" description="Low complexity" evidence="2">
    <location>
        <begin position="32"/>
        <end position="49"/>
    </location>
</feature>
<comment type="caution">
    <text evidence="7">The sequence shown here is derived from an EMBL/GenBank/DDBJ whole genome shotgun (WGS) entry which is preliminary data.</text>
</comment>
<evidence type="ECO:0000259" key="4">
    <source>
        <dbReference type="Pfam" id="PF25917"/>
    </source>
</evidence>
<evidence type="ECO:0000256" key="1">
    <source>
        <dbReference type="ARBA" id="ARBA00009477"/>
    </source>
</evidence>
<dbReference type="Pfam" id="PF25876">
    <property type="entry name" value="HH_MFP_RND"/>
    <property type="match status" value="1"/>
</dbReference>
<evidence type="ECO:0000259" key="6">
    <source>
        <dbReference type="Pfam" id="PF25989"/>
    </source>
</evidence>
<dbReference type="PANTHER" id="PTHR30469">
    <property type="entry name" value="MULTIDRUG RESISTANCE PROTEIN MDTA"/>
    <property type="match status" value="1"/>
</dbReference>
<proteinExistence type="inferred from homology"/>
<dbReference type="Gene3D" id="2.40.50.100">
    <property type="match status" value="1"/>
</dbReference>
<gene>
    <name evidence="7" type="ORF">GCM10023090_08380</name>
</gene>
<evidence type="ECO:0008006" key="9">
    <source>
        <dbReference type="Google" id="ProtNLM"/>
    </source>
</evidence>
<evidence type="ECO:0000259" key="3">
    <source>
        <dbReference type="Pfam" id="PF25876"/>
    </source>
</evidence>
<reference evidence="8" key="1">
    <citation type="journal article" date="2019" name="Int. J. Syst. Evol. Microbiol.">
        <title>The Global Catalogue of Microorganisms (GCM) 10K type strain sequencing project: providing services to taxonomists for standard genome sequencing and annotation.</title>
        <authorList>
            <consortium name="The Broad Institute Genomics Platform"/>
            <consortium name="The Broad Institute Genome Sequencing Center for Infectious Disease"/>
            <person name="Wu L."/>
            <person name="Ma J."/>
        </authorList>
    </citation>
    <scope>NUCLEOTIDE SEQUENCE [LARGE SCALE GENOMIC DNA]</scope>
    <source>
        <strain evidence="8">JCM 31890</strain>
    </source>
</reference>
<dbReference type="InterPro" id="IPR058625">
    <property type="entry name" value="MdtA-like_BSH"/>
</dbReference>
<keyword evidence="8" id="KW-1185">Reference proteome</keyword>
<dbReference type="SUPFAM" id="SSF111369">
    <property type="entry name" value="HlyD-like secretion proteins"/>
    <property type="match status" value="1"/>
</dbReference>
<comment type="similarity">
    <text evidence="1">Belongs to the membrane fusion protein (MFP) (TC 8.A.1) family.</text>
</comment>
<feature type="region of interest" description="Disordered" evidence="2">
    <location>
        <begin position="31"/>
        <end position="67"/>
    </location>
</feature>
<dbReference type="Gene3D" id="2.40.30.170">
    <property type="match status" value="1"/>
</dbReference>